<evidence type="ECO:0000256" key="1">
    <source>
        <dbReference type="SAM" id="SignalP"/>
    </source>
</evidence>
<protein>
    <submittedName>
        <fullName evidence="2">Uncharacterized protein</fullName>
    </submittedName>
</protein>
<keyword evidence="3" id="KW-1185">Reference proteome</keyword>
<feature type="signal peptide" evidence="1">
    <location>
        <begin position="1"/>
        <end position="29"/>
    </location>
</feature>
<gene>
    <name evidence="2" type="ORF">Pmar_PMAR003570</name>
</gene>
<keyword evidence="1" id="KW-0732">Signal</keyword>
<dbReference type="Proteomes" id="UP000007800">
    <property type="component" value="Unassembled WGS sequence"/>
</dbReference>
<organism evidence="3">
    <name type="scientific">Perkinsus marinus (strain ATCC 50983 / TXsc)</name>
    <dbReference type="NCBI Taxonomy" id="423536"/>
    <lineage>
        <taxon>Eukaryota</taxon>
        <taxon>Sar</taxon>
        <taxon>Alveolata</taxon>
        <taxon>Perkinsozoa</taxon>
        <taxon>Perkinsea</taxon>
        <taxon>Perkinsida</taxon>
        <taxon>Perkinsidae</taxon>
        <taxon>Perkinsus</taxon>
    </lineage>
</organism>
<dbReference type="GeneID" id="9061169"/>
<sequence>MAFAFVPWATGVAFASVAVTMASKEIARAQENMLYDSRRAAAGITPYRPYCPTRKPSIFSPQVSNMVLMRVYNQFFGHGTEDYMYRLQW</sequence>
<dbReference type="AlphaFoldDB" id="C5KHP5"/>
<proteinExistence type="predicted"/>
<reference evidence="2 3" key="1">
    <citation type="submission" date="2008-07" db="EMBL/GenBank/DDBJ databases">
        <authorList>
            <person name="El-Sayed N."/>
            <person name="Caler E."/>
            <person name="Inman J."/>
            <person name="Amedeo P."/>
            <person name="Hass B."/>
            <person name="Wortman J."/>
        </authorList>
    </citation>
    <scope>NUCLEOTIDE SEQUENCE [LARGE SCALE GENOMIC DNA]</scope>
    <source>
        <strain evidence="3">ATCC 50983 / TXsc</strain>
    </source>
</reference>
<dbReference type="RefSeq" id="XP_002784311.1">
    <property type="nucleotide sequence ID" value="XM_002784265.1"/>
</dbReference>
<name>C5KHP5_PERM5</name>
<accession>C5KHP5</accession>
<dbReference type="InParanoid" id="C5KHP5"/>
<evidence type="ECO:0000313" key="2">
    <source>
        <dbReference type="EMBL" id="EER16107.1"/>
    </source>
</evidence>
<dbReference type="EMBL" id="GG673069">
    <property type="protein sequence ID" value="EER16107.1"/>
    <property type="molecule type" value="Genomic_DNA"/>
</dbReference>
<feature type="chain" id="PRO_5002952715" evidence="1">
    <location>
        <begin position="30"/>
        <end position="89"/>
    </location>
</feature>
<evidence type="ECO:0000313" key="3">
    <source>
        <dbReference type="Proteomes" id="UP000007800"/>
    </source>
</evidence>